<dbReference type="EMBL" id="JACCFH010000001">
    <property type="protein sequence ID" value="NYG32655.1"/>
    <property type="molecule type" value="Genomic_DNA"/>
</dbReference>
<comment type="caution">
    <text evidence="2">The sequence shown here is derived from an EMBL/GenBank/DDBJ whole genome shotgun (WGS) entry which is preliminary data.</text>
</comment>
<dbReference type="GO" id="GO:0003677">
    <property type="term" value="F:DNA binding"/>
    <property type="evidence" value="ECO:0007669"/>
    <property type="project" value="InterPro"/>
</dbReference>
<dbReference type="InterPro" id="IPR001387">
    <property type="entry name" value="Cro/C1-type_HTH"/>
</dbReference>
<gene>
    <name evidence="2" type="ORF">BDD16_001641</name>
</gene>
<dbReference type="InterPro" id="IPR010982">
    <property type="entry name" value="Lambda_DNA-bd_dom_sf"/>
</dbReference>
<dbReference type="Gene3D" id="1.10.260.40">
    <property type="entry name" value="lambda repressor-like DNA-binding domains"/>
    <property type="match status" value="1"/>
</dbReference>
<evidence type="ECO:0000313" key="2">
    <source>
        <dbReference type="EMBL" id="NYG32655.1"/>
    </source>
</evidence>
<keyword evidence="3" id="KW-1185">Reference proteome</keyword>
<evidence type="ECO:0000256" key="1">
    <source>
        <dbReference type="SAM" id="MobiDB-lite"/>
    </source>
</evidence>
<feature type="region of interest" description="Disordered" evidence="1">
    <location>
        <begin position="98"/>
        <end position="121"/>
    </location>
</feature>
<dbReference type="SUPFAM" id="SSF47413">
    <property type="entry name" value="lambda repressor-like DNA-binding domains"/>
    <property type="match status" value="1"/>
</dbReference>
<dbReference type="CDD" id="cd00093">
    <property type="entry name" value="HTH_XRE"/>
    <property type="match status" value="1"/>
</dbReference>
<accession>A0A7Y9UJD6</accession>
<evidence type="ECO:0000313" key="3">
    <source>
        <dbReference type="Proteomes" id="UP000518288"/>
    </source>
</evidence>
<proteinExistence type="predicted"/>
<dbReference type="Proteomes" id="UP000518288">
    <property type="component" value="Unassembled WGS sequence"/>
</dbReference>
<sequence>MPKSPEALSMLPPVVERSLRQLGEDLALARVRRGESQRAWAQRLGVSVPTLIRLEQGDPGVGLGIVATALWLMGRAEALGELAAPQHDRGALERDIQAAMQRRRSRSRIRSAVAGKADDPT</sequence>
<organism evidence="2 3">
    <name type="scientific">Sphaerotilus montanus</name>
    <dbReference type="NCBI Taxonomy" id="522889"/>
    <lineage>
        <taxon>Bacteria</taxon>
        <taxon>Pseudomonadati</taxon>
        <taxon>Pseudomonadota</taxon>
        <taxon>Betaproteobacteria</taxon>
        <taxon>Burkholderiales</taxon>
        <taxon>Sphaerotilaceae</taxon>
        <taxon>Sphaerotilus</taxon>
    </lineage>
</organism>
<name>A0A7Y9UJD6_9BURK</name>
<dbReference type="RefSeq" id="WP_179633519.1">
    <property type="nucleotide sequence ID" value="NZ_JACCFH010000001.1"/>
</dbReference>
<dbReference type="AlphaFoldDB" id="A0A7Y9UJD6"/>
<protein>
    <submittedName>
        <fullName evidence="2">Transcriptional regulator with XRE-family HTH domain</fullName>
    </submittedName>
</protein>
<reference evidence="2 3" key="1">
    <citation type="submission" date="2020-07" db="EMBL/GenBank/DDBJ databases">
        <title>Genomic Encyclopedia of Archaeal and Bacterial Type Strains, Phase II (KMG-II): from individual species to whole genera.</title>
        <authorList>
            <person name="Goeker M."/>
        </authorList>
    </citation>
    <scope>NUCLEOTIDE SEQUENCE [LARGE SCALE GENOMIC DNA]</scope>
    <source>
        <strain evidence="2 3">DSM 21226</strain>
    </source>
</reference>